<protein>
    <recommendedName>
        <fullName evidence="3">BTB domain-containing protein</fullName>
    </recommendedName>
</protein>
<evidence type="ECO:0000313" key="1">
    <source>
        <dbReference type="EMBL" id="KAH7041391.1"/>
    </source>
</evidence>
<keyword evidence="2" id="KW-1185">Reference proteome</keyword>
<dbReference type="RefSeq" id="XP_046019446.1">
    <property type="nucleotide sequence ID" value="XM_046160804.1"/>
</dbReference>
<gene>
    <name evidence="1" type="ORF">B0I36DRAFT_380164</name>
</gene>
<dbReference type="Proteomes" id="UP000756346">
    <property type="component" value="Unassembled WGS sequence"/>
</dbReference>
<dbReference type="EMBL" id="JAGTJQ010000001">
    <property type="protein sequence ID" value="KAH7041391.1"/>
    <property type="molecule type" value="Genomic_DNA"/>
</dbReference>
<name>A0A9P8YJ06_9PEZI</name>
<comment type="caution">
    <text evidence="1">The sequence shown here is derived from an EMBL/GenBank/DDBJ whole genome shotgun (WGS) entry which is preliminary data.</text>
</comment>
<proteinExistence type="predicted"/>
<evidence type="ECO:0008006" key="3">
    <source>
        <dbReference type="Google" id="ProtNLM"/>
    </source>
</evidence>
<organism evidence="1 2">
    <name type="scientific">Microdochium trichocladiopsis</name>
    <dbReference type="NCBI Taxonomy" id="1682393"/>
    <lineage>
        <taxon>Eukaryota</taxon>
        <taxon>Fungi</taxon>
        <taxon>Dikarya</taxon>
        <taxon>Ascomycota</taxon>
        <taxon>Pezizomycotina</taxon>
        <taxon>Sordariomycetes</taxon>
        <taxon>Xylariomycetidae</taxon>
        <taxon>Xylariales</taxon>
        <taxon>Microdochiaceae</taxon>
        <taxon>Microdochium</taxon>
    </lineage>
</organism>
<reference evidence="1" key="1">
    <citation type="journal article" date="2021" name="Nat. Commun.">
        <title>Genetic determinants of endophytism in the Arabidopsis root mycobiome.</title>
        <authorList>
            <person name="Mesny F."/>
            <person name="Miyauchi S."/>
            <person name="Thiergart T."/>
            <person name="Pickel B."/>
            <person name="Atanasova L."/>
            <person name="Karlsson M."/>
            <person name="Huettel B."/>
            <person name="Barry K.W."/>
            <person name="Haridas S."/>
            <person name="Chen C."/>
            <person name="Bauer D."/>
            <person name="Andreopoulos W."/>
            <person name="Pangilinan J."/>
            <person name="LaButti K."/>
            <person name="Riley R."/>
            <person name="Lipzen A."/>
            <person name="Clum A."/>
            <person name="Drula E."/>
            <person name="Henrissat B."/>
            <person name="Kohler A."/>
            <person name="Grigoriev I.V."/>
            <person name="Martin F.M."/>
            <person name="Hacquard S."/>
        </authorList>
    </citation>
    <scope>NUCLEOTIDE SEQUENCE</scope>
    <source>
        <strain evidence="1">MPI-CAGE-CH-0230</strain>
    </source>
</reference>
<dbReference type="GeneID" id="70190350"/>
<accession>A0A9P8YJ06</accession>
<dbReference type="AlphaFoldDB" id="A0A9P8YJ06"/>
<evidence type="ECO:0000313" key="2">
    <source>
        <dbReference type="Proteomes" id="UP000756346"/>
    </source>
</evidence>
<sequence length="237" mass="26204">MPPLLALATRFPDRRPNQLLHGKSEYATTTAVTFKDCKSLQVHSFIAAKLEPVIEKNSNDGFGDRAPASTTHVHGLTRQPARLSISSHAGHVLVHYLYTGEIQILPALAEQIRGRPHPESPPTAISEELSDKLLLTLTEDVMLSPSDQMFLHAVLKAERSNSIENNDESKDDNDAASDNEKLDQIRDTLFPLRDALCSGVLQARIDSTWMTFCSDRNWMLASYSLLDGETEPGATLL</sequence>